<sequence>MAAKRINMTNTNIHHDGLKSASSALESERLHSHPHPSMGPYESLQKKRILTNFTKTHPNFPRLSRKAHCNRPNMGEPQIQTPTTNHTSPTQ</sequence>
<comment type="caution">
    <text evidence="2">The sequence shown here is derived from an EMBL/GenBank/DDBJ whole genome shotgun (WGS) entry which is preliminary data.</text>
</comment>
<feature type="compositionally biased region" description="Polar residues" evidence="1">
    <location>
        <begin position="78"/>
        <end position="91"/>
    </location>
</feature>
<keyword evidence="3" id="KW-1185">Reference proteome</keyword>
<gene>
    <name evidence="2" type="ORF">O181_088385</name>
</gene>
<reference evidence="2" key="1">
    <citation type="submission" date="2021-03" db="EMBL/GenBank/DDBJ databases">
        <title>Draft genome sequence of rust myrtle Austropuccinia psidii MF-1, a brazilian biotype.</title>
        <authorList>
            <person name="Quecine M.C."/>
            <person name="Pachon D.M.R."/>
            <person name="Bonatelli M.L."/>
            <person name="Correr F.H."/>
            <person name="Franceschini L.M."/>
            <person name="Leite T.F."/>
            <person name="Margarido G.R.A."/>
            <person name="Almeida C.A."/>
            <person name="Ferrarezi J.A."/>
            <person name="Labate C.A."/>
        </authorList>
    </citation>
    <scope>NUCLEOTIDE SEQUENCE</scope>
    <source>
        <strain evidence="2">MF-1</strain>
    </source>
</reference>
<protein>
    <submittedName>
        <fullName evidence="2">Uncharacterized protein</fullName>
    </submittedName>
</protein>
<evidence type="ECO:0000256" key="1">
    <source>
        <dbReference type="SAM" id="MobiDB-lite"/>
    </source>
</evidence>
<accession>A0A9Q3IRF1</accession>
<evidence type="ECO:0000313" key="2">
    <source>
        <dbReference type="EMBL" id="MBW0548670.1"/>
    </source>
</evidence>
<feature type="region of interest" description="Disordered" evidence="1">
    <location>
        <begin position="55"/>
        <end position="91"/>
    </location>
</feature>
<evidence type="ECO:0000313" key="3">
    <source>
        <dbReference type="Proteomes" id="UP000765509"/>
    </source>
</evidence>
<dbReference type="AlphaFoldDB" id="A0A9Q3IRF1"/>
<organism evidence="2 3">
    <name type="scientific">Austropuccinia psidii MF-1</name>
    <dbReference type="NCBI Taxonomy" id="1389203"/>
    <lineage>
        <taxon>Eukaryota</taxon>
        <taxon>Fungi</taxon>
        <taxon>Dikarya</taxon>
        <taxon>Basidiomycota</taxon>
        <taxon>Pucciniomycotina</taxon>
        <taxon>Pucciniomycetes</taxon>
        <taxon>Pucciniales</taxon>
        <taxon>Sphaerophragmiaceae</taxon>
        <taxon>Austropuccinia</taxon>
    </lineage>
</organism>
<feature type="region of interest" description="Disordered" evidence="1">
    <location>
        <begin position="1"/>
        <end position="43"/>
    </location>
</feature>
<dbReference type="EMBL" id="AVOT02053919">
    <property type="protein sequence ID" value="MBW0548670.1"/>
    <property type="molecule type" value="Genomic_DNA"/>
</dbReference>
<name>A0A9Q3IRF1_9BASI</name>
<dbReference type="Proteomes" id="UP000765509">
    <property type="component" value="Unassembled WGS sequence"/>
</dbReference>
<proteinExistence type="predicted"/>